<organism evidence="3 4">
    <name type="scientific">Methylovorus glucosotrophus (strain SIP3-4)</name>
    <dbReference type="NCBI Taxonomy" id="582744"/>
    <lineage>
        <taxon>Bacteria</taxon>
        <taxon>Pseudomonadati</taxon>
        <taxon>Pseudomonadota</taxon>
        <taxon>Betaproteobacteria</taxon>
        <taxon>Nitrosomonadales</taxon>
        <taxon>Methylophilaceae</taxon>
        <taxon>Methylovorus</taxon>
    </lineage>
</organism>
<dbReference type="InterPro" id="IPR050807">
    <property type="entry name" value="TransReg_Diox_bact_type"/>
</dbReference>
<feature type="domain" description="HTH cro/C1-type" evidence="2">
    <location>
        <begin position="12"/>
        <end position="66"/>
    </location>
</feature>
<reference evidence="4" key="1">
    <citation type="submission" date="2009-07" db="EMBL/GenBank/DDBJ databases">
        <title>Complete sequence of plasmid 1 of Methylovorus sp. SIP3-4.</title>
        <authorList>
            <consortium name="US DOE Joint Genome Institute"/>
            <person name="Lucas S."/>
            <person name="Copeland A."/>
            <person name="Lapidus A."/>
            <person name="Glavina del Rio T."/>
            <person name="Tice H."/>
            <person name="Bruce D."/>
            <person name="Goodwin L."/>
            <person name="Pitluck S."/>
            <person name="Clum A."/>
            <person name="Larimer F."/>
            <person name="Land M."/>
            <person name="Hauser L."/>
            <person name="Kyrpides N."/>
            <person name="Mikhailova N."/>
            <person name="Kayluzhnaya M."/>
            <person name="Chistoserdova L."/>
        </authorList>
    </citation>
    <scope>NUCLEOTIDE SEQUENCE [LARGE SCALE GENOMIC DNA]</scope>
    <source>
        <strain evidence="4">SIP3-4</strain>
        <plasmid evidence="4">pMsip01</plasmid>
    </source>
</reference>
<reference evidence="3 4" key="2">
    <citation type="journal article" date="2011" name="J. Bacteriol.">
        <title>Genomes of three methylotrophs from a single niche uncover genetic and metabolic divergence of Methylophilaceae.</title>
        <authorList>
            <person name="Lapidus A."/>
            <person name="Clum A."/>
            <person name="Labutti K."/>
            <person name="Kaluzhnaya M.G."/>
            <person name="Lim S."/>
            <person name="Beck D.A."/>
            <person name="Glavina Del Rio T."/>
            <person name="Nolan M."/>
            <person name="Mavromatis K."/>
            <person name="Huntemann M."/>
            <person name="Lucas S."/>
            <person name="Lidstrom M.E."/>
            <person name="Ivanova N."/>
            <person name="Chistoserdova L."/>
        </authorList>
    </citation>
    <scope>NUCLEOTIDE SEQUENCE [LARGE SCALE GENOMIC DNA]</scope>
    <source>
        <strain evidence="3 4">SIP3-4</strain>
        <plasmid evidence="3 4">pMsip01</plasmid>
    </source>
</reference>
<dbReference type="KEGG" id="mei:Msip34_2845"/>
<dbReference type="AlphaFoldDB" id="C6XEL2"/>
<dbReference type="SUPFAM" id="SSF47413">
    <property type="entry name" value="lambda repressor-like DNA-binding domains"/>
    <property type="match status" value="1"/>
</dbReference>
<dbReference type="InterPro" id="IPR001387">
    <property type="entry name" value="Cro/C1-type_HTH"/>
</dbReference>
<sequence>MKNKRRSFGKILRQIRVQSGFTQEALGLESGIDRSYISLIERGESSPTLDTILQLCTALDISLSYLAAKYESEMQQE</sequence>
<keyword evidence="3" id="KW-0614">Plasmid</keyword>
<evidence type="ECO:0000256" key="1">
    <source>
        <dbReference type="ARBA" id="ARBA00023125"/>
    </source>
</evidence>
<dbReference type="PROSITE" id="PS50943">
    <property type="entry name" value="HTH_CROC1"/>
    <property type="match status" value="1"/>
</dbReference>
<keyword evidence="4" id="KW-1185">Reference proteome</keyword>
<gene>
    <name evidence="3" type="ordered locus">Msip34_2845</name>
</gene>
<dbReference type="PANTHER" id="PTHR46797">
    <property type="entry name" value="HTH-TYPE TRANSCRIPTIONAL REGULATOR"/>
    <property type="match status" value="1"/>
</dbReference>
<dbReference type="Gene3D" id="1.10.260.40">
    <property type="entry name" value="lambda repressor-like DNA-binding domains"/>
    <property type="match status" value="1"/>
</dbReference>
<geneLocation type="plasmid" evidence="3 4">
    <name>pMsip01</name>
</geneLocation>
<dbReference type="CDD" id="cd00093">
    <property type="entry name" value="HTH_XRE"/>
    <property type="match status" value="1"/>
</dbReference>
<accession>C6XEL2</accession>
<dbReference type="SMART" id="SM00530">
    <property type="entry name" value="HTH_XRE"/>
    <property type="match status" value="1"/>
</dbReference>
<name>C6XEL2_METGS</name>
<dbReference type="GO" id="GO:0003677">
    <property type="term" value="F:DNA binding"/>
    <property type="evidence" value="ECO:0007669"/>
    <property type="project" value="UniProtKB-KW"/>
</dbReference>
<evidence type="ECO:0000259" key="2">
    <source>
        <dbReference type="PROSITE" id="PS50943"/>
    </source>
</evidence>
<dbReference type="GO" id="GO:0003700">
    <property type="term" value="F:DNA-binding transcription factor activity"/>
    <property type="evidence" value="ECO:0007669"/>
    <property type="project" value="TreeGrafter"/>
</dbReference>
<dbReference type="RefSeq" id="WP_012777667.1">
    <property type="nucleotide sequence ID" value="NC_012970.1"/>
</dbReference>
<dbReference type="Pfam" id="PF01381">
    <property type="entry name" value="HTH_3"/>
    <property type="match status" value="1"/>
</dbReference>
<dbReference type="InterPro" id="IPR010982">
    <property type="entry name" value="Lambda_DNA-bd_dom_sf"/>
</dbReference>
<dbReference type="HOGENOM" id="CLU_066192_29_0_4"/>
<protein>
    <submittedName>
        <fullName evidence="3">Transcriptional regulator, XRE family</fullName>
    </submittedName>
</protein>
<keyword evidence="1" id="KW-0238">DNA-binding</keyword>
<dbReference type="GO" id="GO:0005829">
    <property type="term" value="C:cytosol"/>
    <property type="evidence" value="ECO:0007669"/>
    <property type="project" value="TreeGrafter"/>
</dbReference>
<dbReference type="Proteomes" id="UP000002743">
    <property type="component" value="Plasmid pMsip01"/>
</dbReference>
<dbReference type="PANTHER" id="PTHR46797:SF1">
    <property type="entry name" value="METHYLPHOSPHONATE SYNTHASE"/>
    <property type="match status" value="1"/>
</dbReference>
<dbReference type="OrthoDB" id="1097442at2"/>
<proteinExistence type="predicted"/>
<evidence type="ECO:0000313" key="3">
    <source>
        <dbReference type="EMBL" id="ACT52069.1"/>
    </source>
</evidence>
<dbReference type="EMBL" id="CP001675">
    <property type="protein sequence ID" value="ACT52069.1"/>
    <property type="molecule type" value="Genomic_DNA"/>
</dbReference>
<evidence type="ECO:0000313" key="4">
    <source>
        <dbReference type="Proteomes" id="UP000002743"/>
    </source>
</evidence>